<dbReference type="PANTHER" id="PTHR33395">
    <property type="entry name" value="TRANSCRIPTASE, PUTATIVE-RELATED-RELATED"/>
    <property type="match status" value="1"/>
</dbReference>
<reference evidence="4" key="1">
    <citation type="submission" date="2020-04" db="EMBL/GenBank/DDBJ databases">
        <authorList>
            <person name="Alioto T."/>
            <person name="Alioto T."/>
            <person name="Gomez Garrido J."/>
        </authorList>
    </citation>
    <scope>NUCLEOTIDE SEQUENCE</scope>
    <source>
        <strain evidence="4">A484AB</strain>
    </source>
</reference>
<dbReference type="EMBL" id="CACRXK020003558">
    <property type="protein sequence ID" value="CAB3999298.1"/>
    <property type="molecule type" value="Genomic_DNA"/>
</dbReference>
<sequence length="923" mass="105046">MCGDIHPNPGPTTTNTNINPCRSNKQNTNGPRDNQSDLYCMHMNARSLKKNIHSQGNLYTSNLLKFQEMIYSEMLDIMFVSETWLNSDISSKEILPHGYDIYRTDRSLGRTGGGVLVAIKQGVFISCSQLTSIATSDLEAVAIQCTLPNHEKWLLVCCYRPPVSKDLSDLRSMADNLFPNYDKIIIAGDFNLPNISWTDSNHTSTGTLGQNFCDILDDYFMSQLCLIPPRESNILDLIITNQPEQISILDICDPTELGMKTDHKVTRFTFSKASNNILSNKRLVYDYKSGNFDDLRKRLIDMDICSLMTNNGTDSSIDDDWSIWKNGVLTAVHEFIPTKQVNPKRSPPWITPTILHQIREKVITRKRYLSRGTDYLKEKFSRLRAQVKKAIKESRESFFQSLGSTLKINPKRFWSIFKIKSCSGSVPNSVSRICTNNPESRSQASTPHNIVSMFNEYFHSVYTSVLEQPSSTQPSSSSSISSISSIDLTQEEVCHALQNLDPSKAHGPDGLPSRILKECAHQLAPSLHYLFTKSLKISQVPAEWKLANIIPIHKKGNKDHVENYRPISLLSIVSKTLERCVLNHISHHIQSNIHSAQFGFVSGRFQRVTVHGATSQSLPITSGVPQGSLLSPFLFSIYINDLPNHLSSSTGVGLFADDTKLYKAVQNPSDALVLQEDIWSLQSWSEENRLRFNNSKCKVLSITRKSSPLITSYSLDGQQLALSNTEIDLGVVINSNLTWINQVNRVRSKANKMLGFIRRTTMEMHDIRARKYLYLQLVRNNFAYASQVWSPQTIKLIENIEKVQRRATKYILNLGFITNVPYTTRLLQLDLLPLTYWHEYLDLVLLYKIINGYTYIDDSARPTMAGSGITRSETNENIKENGWRHYQHVDCTVYQRLQDFDPSWVVGCFEFSFSCEYFNFQFW</sequence>
<evidence type="ECO:0000259" key="3">
    <source>
        <dbReference type="Pfam" id="PF14529"/>
    </source>
</evidence>
<evidence type="ECO:0000256" key="1">
    <source>
        <dbReference type="SAM" id="MobiDB-lite"/>
    </source>
</evidence>
<dbReference type="Proteomes" id="UP001152795">
    <property type="component" value="Unassembled WGS sequence"/>
</dbReference>
<evidence type="ECO:0000313" key="5">
    <source>
        <dbReference type="Proteomes" id="UP001152795"/>
    </source>
</evidence>
<organism evidence="4 5">
    <name type="scientific">Paramuricea clavata</name>
    <name type="common">Red gorgonian</name>
    <name type="synonym">Violescent sea-whip</name>
    <dbReference type="NCBI Taxonomy" id="317549"/>
    <lineage>
        <taxon>Eukaryota</taxon>
        <taxon>Metazoa</taxon>
        <taxon>Cnidaria</taxon>
        <taxon>Anthozoa</taxon>
        <taxon>Octocorallia</taxon>
        <taxon>Malacalcyonacea</taxon>
        <taxon>Plexauridae</taxon>
        <taxon>Paramuricea</taxon>
    </lineage>
</organism>
<evidence type="ECO:0000259" key="2">
    <source>
        <dbReference type="Pfam" id="PF00078"/>
    </source>
</evidence>
<feature type="compositionally biased region" description="Low complexity" evidence="1">
    <location>
        <begin position="11"/>
        <end position="20"/>
    </location>
</feature>
<dbReference type="CDD" id="cd01650">
    <property type="entry name" value="RT_nLTR_like"/>
    <property type="match status" value="1"/>
</dbReference>
<dbReference type="OrthoDB" id="410155at2759"/>
<dbReference type="InterPro" id="IPR000477">
    <property type="entry name" value="RT_dom"/>
</dbReference>
<proteinExistence type="predicted"/>
<evidence type="ECO:0000313" key="4">
    <source>
        <dbReference type="EMBL" id="CAB3999298.1"/>
    </source>
</evidence>
<dbReference type="Pfam" id="PF14529">
    <property type="entry name" value="Exo_endo_phos_2"/>
    <property type="match status" value="1"/>
</dbReference>
<dbReference type="SUPFAM" id="SSF56219">
    <property type="entry name" value="DNase I-like"/>
    <property type="match status" value="1"/>
</dbReference>
<feature type="domain" description="Endonuclease/exonuclease/phosphatase" evidence="3">
    <location>
        <begin position="154"/>
        <end position="265"/>
    </location>
</feature>
<dbReference type="Gene3D" id="3.60.10.10">
    <property type="entry name" value="Endonuclease/exonuclease/phosphatase"/>
    <property type="match status" value="1"/>
</dbReference>
<name>A0A6S7I3L2_PARCT</name>
<comment type="caution">
    <text evidence="4">The sequence shown here is derived from an EMBL/GenBank/DDBJ whole genome shotgun (WGS) entry which is preliminary data.</text>
</comment>
<dbReference type="Pfam" id="PF00078">
    <property type="entry name" value="RVT_1"/>
    <property type="match status" value="1"/>
</dbReference>
<dbReference type="InterPro" id="IPR005135">
    <property type="entry name" value="Endo/exonuclease/phosphatase"/>
</dbReference>
<protein>
    <submittedName>
        <fullName evidence="4">Uncharacterized protein</fullName>
    </submittedName>
</protein>
<keyword evidence="5" id="KW-1185">Reference proteome</keyword>
<dbReference type="InterPro" id="IPR036691">
    <property type="entry name" value="Endo/exonu/phosph_ase_sf"/>
</dbReference>
<dbReference type="SUPFAM" id="SSF56672">
    <property type="entry name" value="DNA/RNA polymerases"/>
    <property type="match status" value="1"/>
</dbReference>
<feature type="region of interest" description="Disordered" evidence="1">
    <location>
        <begin position="1"/>
        <end position="36"/>
    </location>
</feature>
<dbReference type="PANTHER" id="PTHR33395:SF22">
    <property type="entry name" value="REVERSE TRANSCRIPTASE DOMAIN-CONTAINING PROTEIN"/>
    <property type="match status" value="1"/>
</dbReference>
<accession>A0A6S7I3L2</accession>
<feature type="domain" description="Reverse transcriptase" evidence="2">
    <location>
        <begin position="610"/>
        <end position="705"/>
    </location>
</feature>
<dbReference type="AlphaFoldDB" id="A0A6S7I3L2"/>
<dbReference type="GO" id="GO:0003824">
    <property type="term" value="F:catalytic activity"/>
    <property type="evidence" value="ECO:0007669"/>
    <property type="project" value="InterPro"/>
</dbReference>
<feature type="compositionally biased region" description="Polar residues" evidence="1">
    <location>
        <begin position="21"/>
        <end position="36"/>
    </location>
</feature>
<gene>
    <name evidence="4" type="ORF">PACLA_8A019116</name>
</gene>
<dbReference type="InterPro" id="IPR043502">
    <property type="entry name" value="DNA/RNA_pol_sf"/>
</dbReference>